<feature type="coiled-coil region" evidence="1">
    <location>
        <begin position="143"/>
        <end position="233"/>
    </location>
</feature>
<evidence type="ECO:0000259" key="2">
    <source>
        <dbReference type="Pfam" id="PF01551"/>
    </source>
</evidence>
<evidence type="ECO:0000256" key="1">
    <source>
        <dbReference type="SAM" id="Coils"/>
    </source>
</evidence>
<dbReference type="PANTHER" id="PTHR21666:SF270">
    <property type="entry name" value="MUREIN HYDROLASE ACTIVATOR ENVC"/>
    <property type="match status" value="1"/>
</dbReference>
<evidence type="ECO:0000313" key="4">
    <source>
        <dbReference type="Proteomes" id="UP000282818"/>
    </source>
</evidence>
<dbReference type="InterPro" id="IPR016047">
    <property type="entry name" value="M23ase_b-sheet_dom"/>
</dbReference>
<dbReference type="InterPro" id="IPR050570">
    <property type="entry name" value="Cell_wall_metabolism_enzyme"/>
</dbReference>
<gene>
    <name evidence="3" type="ORF">EOE65_17410</name>
</gene>
<reference evidence="3 4" key="1">
    <citation type="submission" date="2019-01" db="EMBL/GenBank/DDBJ databases">
        <authorList>
            <person name="Chen W.-M."/>
        </authorList>
    </citation>
    <scope>NUCLEOTIDE SEQUENCE [LARGE SCALE GENOMIC DNA]</scope>
    <source>
        <strain evidence="3 4">HPM-16</strain>
    </source>
</reference>
<dbReference type="PANTHER" id="PTHR21666">
    <property type="entry name" value="PEPTIDASE-RELATED"/>
    <property type="match status" value="1"/>
</dbReference>
<dbReference type="EMBL" id="SACQ01000013">
    <property type="protein sequence ID" value="RVU29207.1"/>
    <property type="molecule type" value="Genomic_DNA"/>
</dbReference>
<dbReference type="SUPFAM" id="SSF51261">
    <property type="entry name" value="Duplicated hybrid motif"/>
    <property type="match status" value="1"/>
</dbReference>
<dbReference type="CDD" id="cd12797">
    <property type="entry name" value="M23_peptidase"/>
    <property type="match status" value="1"/>
</dbReference>
<feature type="domain" description="M23ase beta-sheet core" evidence="2">
    <location>
        <begin position="275"/>
        <end position="367"/>
    </location>
</feature>
<name>A0A437Q3U4_9GAMM</name>
<dbReference type="FunFam" id="2.70.70.10:FF:000003">
    <property type="entry name" value="Murein hydrolase activator EnvC"/>
    <property type="match status" value="1"/>
</dbReference>
<accession>A0A437Q3U4</accession>
<organism evidence="3 4">
    <name type="scientific">Neptunomonas marina</name>
    <dbReference type="NCBI Taxonomy" id="1815562"/>
    <lineage>
        <taxon>Bacteria</taxon>
        <taxon>Pseudomonadati</taxon>
        <taxon>Pseudomonadota</taxon>
        <taxon>Gammaproteobacteria</taxon>
        <taxon>Oceanospirillales</taxon>
        <taxon>Oceanospirillaceae</taxon>
        <taxon>Neptunomonas</taxon>
    </lineage>
</organism>
<dbReference type="Gene3D" id="6.10.250.3150">
    <property type="match status" value="1"/>
</dbReference>
<dbReference type="Pfam" id="PF01551">
    <property type="entry name" value="Peptidase_M23"/>
    <property type="match status" value="1"/>
</dbReference>
<dbReference type="InterPro" id="IPR011055">
    <property type="entry name" value="Dup_hybrid_motif"/>
</dbReference>
<dbReference type="GO" id="GO:0004222">
    <property type="term" value="F:metalloendopeptidase activity"/>
    <property type="evidence" value="ECO:0007669"/>
    <property type="project" value="TreeGrafter"/>
</dbReference>
<dbReference type="RefSeq" id="WP_127696111.1">
    <property type="nucleotide sequence ID" value="NZ_SACQ01000013.1"/>
</dbReference>
<keyword evidence="1" id="KW-0175">Coiled coil</keyword>
<comment type="caution">
    <text evidence="3">The sequence shown here is derived from an EMBL/GenBank/DDBJ whole genome shotgun (WGS) entry which is preliminary data.</text>
</comment>
<sequence length="374" mass="41304">MCFLAALLCVGEPVSAASKEQATQAQLATLKKSIRSAQARLKKDRSALSKEAAALKSLEARIGDTGKAVYRLNQKLAGLRGNLTGYEADKARIEKNLALGQAALHEAIREQYKRGQQPRLLMLLNQRDPDELSRMMKYYDYFNSAQQQQLLEYRKMLTALEQTNANIDSTQAAIVAERDALQSKLAEQEQQRKARKQALAALRKKVGQGKTKVAQLKKDQKQLEKLLVEIEKSVSLAKLSVNNQAFKSLKGKLKAPVSGRVKRRFGSLDQGIRYDGVMFGAALGASVSAVHHGRVVFSDALRGYGLVTIIDHGDGYHTLYGHNDSLLKSQGDWVEQGETIATVGFSGGNSEPGLYFAIRYKGKATDPQRWLARK</sequence>
<dbReference type="AlphaFoldDB" id="A0A437Q3U4"/>
<dbReference type="Gene3D" id="2.70.70.10">
    <property type="entry name" value="Glucose Permease (Domain IIA)"/>
    <property type="match status" value="1"/>
</dbReference>
<dbReference type="Proteomes" id="UP000282818">
    <property type="component" value="Unassembled WGS sequence"/>
</dbReference>
<proteinExistence type="predicted"/>
<protein>
    <submittedName>
        <fullName evidence="3">Peptidase M23</fullName>
    </submittedName>
</protein>
<keyword evidence="4" id="KW-1185">Reference proteome</keyword>
<evidence type="ECO:0000313" key="3">
    <source>
        <dbReference type="EMBL" id="RVU29207.1"/>
    </source>
</evidence>